<reference evidence="2 3" key="1">
    <citation type="journal article" date="2011" name="Stand. Genomic Sci.">
        <title>Complete genome sequence of the acetate-degrading sulfate reducer Desulfobacca acetoxidans type strain (ASRB2).</title>
        <authorList>
            <person name="Goker M."/>
            <person name="Teshima H."/>
            <person name="Lapidus A."/>
            <person name="Nolan M."/>
            <person name="Lucas S."/>
            <person name="Hammon N."/>
            <person name="Deshpande S."/>
            <person name="Cheng J.F."/>
            <person name="Tapia R."/>
            <person name="Han C."/>
            <person name="Goodwin L."/>
            <person name="Pitluck S."/>
            <person name="Huntemann M."/>
            <person name="Liolios K."/>
            <person name="Ivanova N."/>
            <person name="Pagani I."/>
            <person name="Mavromatis K."/>
            <person name="Ovchinikova G."/>
            <person name="Pati A."/>
            <person name="Chen A."/>
            <person name="Palaniappan K."/>
            <person name="Land M."/>
            <person name="Hauser L."/>
            <person name="Brambilla E.M."/>
            <person name="Rohde M."/>
            <person name="Spring S."/>
            <person name="Detter J.C."/>
            <person name="Woyke T."/>
            <person name="Bristow J."/>
            <person name="Eisen J.A."/>
            <person name="Markowitz V."/>
            <person name="Hugenholtz P."/>
            <person name="Kyrpides N.C."/>
            <person name="Klenk H.P."/>
        </authorList>
    </citation>
    <scope>NUCLEOTIDE SEQUENCE [LARGE SCALE GENOMIC DNA]</scope>
    <source>
        <strain evidence="3">ATCC 700848 / DSM 11109 / ASRB2</strain>
    </source>
</reference>
<reference evidence="3" key="2">
    <citation type="submission" date="2011-03" db="EMBL/GenBank/DDBJ databases">
        <title>The complete genome of Desulfobacca acetoxidans DSM 11109.</title>
        <authorList>
            <consortium name="US DOE Joint Genome Institute (JGI-PGF)"/>
            <person name="Lucas S."/>
            <person name="Copeland A."/>
            <person name="Lapidus A."/>
            <person name="Bruce D."/>
            <person name="Goodwin L."/>
            <person name="Pitluck S."/>
            <person name="Peters L."/>
            <person name="Kyrpides N."/>
            <person name="Mavromatis K."/>
            <person name="Ivanova N."/>
            <person name="Ovchinnikova G."/>
            <person name="Teshima H."/>
            <person name="Detter J.C."/>
            <person name="Han C."/>
            <person name="Land M."/>
            <person name="Hauser L."/>
            <person name="Markowitz V."/>
            <person name="Cheng J.-F."/>
            <person name="Hugenholtz P."/>
            <person name="Woyke T."/>
            <person name="Wu D."/>
            <person name="Spring S."/>
            <person name="Schueler E."/>
            <person name="Brambilla E."/>
            <person name="Klenk H.-P."/>
            <person name="Eisen J.A."/>
        </authorList>
    </citation>
    <scope>NUCLEOTIDE SEQUENCE [LARGE SCALE GENOMIC DNA]</scope>
    <source>
        <strain evidence="3">ATCC 700848 / DSM 11109 / ASRB2</strain>
    </source>
</reference>
<feature type="region of interest" description="Disordered" evidence="1">
    <location>
        <begin position="83"/>
        <end position="103"/>
    </location>
</feature>
<gene>
    <name evidence="2" type="ordered locus">Desac_2072</name>
</gene>
<evidence type="ECO:0000313" key="3">
    <source>
        <dbReference type="Proteomes" id="UP000000483"/>
    </source>
</evidence>
<evidence type="ECO:0000313" key="2">
    <source>
        <dbReference type="EMBL" id="AEB09901.1"/>
    </source>
</evidence>
<accession>F2NJV7</accession>
<dbReference type="KEGG" id="dao:Desac_2072"/>
<dbReference type="RefSeq" id="WP_013707010.1">
    <property type="nucleotide sequence ID" value="NC_015388.1"/>
</dbReference>
<name>F2NJV7_DESAR</name>
<dbReference type="eggNOG" id="COG1808">
    <property type="taxonomic scope" value="Bacteria"/>
</dbReference>
<dbReference type="OrthoDB" id="9790659at2"/>
<evidence type="ECO:0008006" key="4">
    <source>
        <dbReference type="Google" id="ProtNLM"/>
    </source>
</evidence>
<protein>
    <recommendedName>
        <fullName evidence="4">DUF4911 domain-containing protein</fullName>
    </recommendedName>
</protein>
<evidence type="ECO:0000256" key="1">
    <source>
        <dbReference type="SAM" id="MobiDB-lite"/>
    </source>
</evidence>
<dbReference type="HOGENOM" id="CLU_2057567_0_0_7"/>
<sequence>MALRLLEMTLPKPHVREVKELLQDEPVVEVWYDQISEELTLLKILASSEETEHLMDLLEKHFIRQSWFRLILLPVSASIPRVEEAQVEEKSPPSIEPPQNDQKKTDFLAIAAVRWPACL</sequence>
<dbReference type="EMBL" id="CP002629">
    <property type="protein sequence ID" value="AEB09901.1"/>
    <property type="molecule type" value="Genomic_DNA"/>
</dbReference>
<dbReference type="STRING" id="880072.Desac_2072"/>
<keyword evidence="3" id="KW-1185">Reference proteome</keyword>
<dbReference type="AlphaFoldDB" id="F2NJV7"/>
<organism evidence="2 3">
    <name type="scientific">Desulfobacca acetoxidans (strain ATCC 700848 / DSM 11109 / ASRB2)</name>
    <dbReference type="NCBI Taxonomy" id="880072"/>
    <lineage>
        <taxon>Bacteria</taxon>
        <taxon>Pseudomonadati</taxon>
        <taxon>Thermodesulfobacteriota</taxon>
        <taxon>Desulfobaccia</taxon>
        <taxon>Desulfobaccales</taxon>
        <taxon>Desulfobaccaceae</taxon>
        <taxon>Desulfobacca</taxon>
    </lineage>
</organism>
<dbReference type="Proteomes" id="UP000000483">
    <property type="component" value="Chromosome"/>
</dbReference>
<proteinExistence type="predicted"/>